<dbReference type="GO" id="GO:0006099">
    <property type="term" value="P:tricarboxylic acid cycle"/>
    <property type="evidence" value="ECO:0007669"/>
    <property type="project" value="UniProtKB-KW"/>
</dbReference>
<feature type="binding site" evidence="10">
    <location>
        <begin position="111"/>
        <end position="113"/>
    </location>
    <ligand>
        <name>NAD(+)</name>
        <dbReference type="ChEBI" id="CHEBI:57540"/>
    </ligand>
</feature>
<comment type="function">
    <text evidence="1">Catalyzes the reversible oxidation of malate to oxaloacetate.</text>
</comment>
<evidence type="ECO:0000313" key="14">
    <source>
        <dbReference type="EMBL" id="ABS55627.1"/>
    </source>
</evidence>
<organism evidence="14 15">
    <name type="scientific">Methanoregula boonei (strain DSM 21154 / JCM 14090 / 6A8)</name>
    <dbReference type="NCBI Taxonomy" id="456442"/>
    <lineage>
        <taxon>Archaea</taxon>
        <taxon>Methanobacteriati</taxon>
        <taxon>Methanobacteriota</taxon>
        <taxon>Stenosarchaea group</taxon>
        <taxon>Methanomicrobia</taxon>
        <taxon>Methanomicrobiales</taxon>
        <taxon>Methanoregulaceae</taxon>
        <taxon>Methanoregula</taxon>
    </lineage>
</organism>
<sequence>MTRLAVMGVGRIGGEVASLATLMGLADELVLYDQDPTFLRAQVLDISHTGLPVFLSTDPSDIKDADICVFAAGLPRNPDIKTRADLLAANLPVVRACAGLLDGFSGILVTVTNPMDINNYLLHRLTGLPRERCIGFGGQLDSARFALALHRRGLNGPAAVLGEHGEHQVPVFSRLKRPIEENLRLEILQELQGSSMDVIKGKGGTVFGPAYHIITLLKMLLSGTKETIPCSAVLKGEYQLSDCSLGVPARIGTDGIREIVTWDLDRWEQEKMADAGAFVRNLCRTVVP</sequence>
<dbReference type="GO" id="GO:0030060">
    <property type="term" value="F:L-malate dehydrogenase (NAD+) activity"/>
    <property type="evidence" value="ECO:0007669"/>
    <property type="project" value="UniProtKB-EC"/>
</dbReference>
<dbReference type="Pfam" id="PF02866">
    <property type="entry name" value="Ldh_1_C"/>
    <property type="match status" value="1"/>
</dbReference>
<feature type="active site" description="Proton acceptor" evidence="8">
    <location>
        <position position="164"/>
    </location>
</feature>
<dbReference type="InterPro" id="IPR001557">
    <property type="entry name" value="L-lactate/malate_DH"/>
</dbReference>
<evidence type="ECO:0000259" key="12">
    <source>
        <dbReference type="Pfam" id="PF00056"/>
    </source>
</evidence>
<dbReference type="PRINTS" id="PR00086">
    <property type="entry name" value="LLDHDRGNASE"/>
</dbReference>
<dbReference type="GeneID" id="5411269"/>
<evidence type="ECO:0000256" key="8">
    <source>
        <dbReference type="PIRSR" id="PIRSR000102-1"/>
    </source>
</evidence>
<evidence type="ECO:0000256" key="11">
    <source>
        <dbReference type="RuleBase" id="RU003369"/>
    </source>
</evidence>
<feature type="binding site" evidence="10">
    <location>
        <position position="90"/>
    </location>
    <ligand>
        <name>NAD(+)</name>
        <dbReference type="ChEBI" id="CHEBI:57540"/>
    </ligand>
</feature>
<evidence type="ECO:0000256" key="4">
    <source>
        <dbReference type="ARBA" id="ARBA00022532"/>
    </source>
</evidence>
<keyword evidence="15" id="KW-1185">Reference proteome</keyword>
<dbReference type="InterPro" id="IPR015955">
    <property type="entry name" value="Lactate_DH/Glyco_Ohase_4_C"/>
</dbReference>
<feature type="binding site" evidence="9">
    <location>
        <position position="144"/>
    </location>
    <ligand>
        <name>substrate</name>
    </ligand>
</feature>
<dbReference type="Gene3D" id="3.90.110.10">
    <property type="entry name" value="Lactate dehydrogenase/glycoside hydrolase, family 4, C-terminal"/>
    <property type="match status" value="1"/>
</dbReference>
<dbReference type="RefSeq" id="WP_012106654.1">
    <property type="nucleotide sequence ID" value="NC_009712.1"/>
</dbReference>
<evidence type="ECO:0000256" key="9">
    <source>
        <dbReference type="PIRSR" id="PIRSR000102-2"/>
    </source>
</evidence>
<evidence type="ECO:0000313" key="15">
    <source>
        <dbReference type="Proteomes" id="UP000002408"/>
    </source>
</evidence>
<reference evidence="15" key="1">
    <citation type="journal article" date="2015" name="Microbiology">
        <title>Genome of Methanoregula boonei 6A8 reveals adaptations to oligotrophic peatland environments.</title>
        <authorList>
            <person name="Braeuer S."/>
            <person name="Cadillo-Quiroz H."/>
            <person name="Kyrpides N."/>
            <person name="Woyke T."/>
            <person name="Goodwin L."/>
            <person name="Detter C."/>
            <person name="Podell S."/>
            <person name="Yavitt J.B."/>
            <person name="Zinder S.H."/>
        </authorList>
    </citation>
    <scope>NUCLEOTIDE SEQUENCE [LARGE SCALE GENOMIC DNA]</scope>
    <source>
        <strain evidence="15">DSM 21154 / JCM 14090 / 6A8</strain>
    </source>
</reference>
<feature type="binding site" evidence="10">
    <location>
        <begin position="8"/>
        <end position="13"/>
    </location>
    <ligand>
        <name>NAD(+)</name>
        <dbReference type="ChEBI" id="CHEBI:57540"/>
    </ligand>
</feature>
<dbReference type="SUPFAM" id="SSF51735">
    <property type="entry name" value="NAD(P)-binding Rossmann-fold domains"/>
    <property type="match status" value="1"/>
</dbReference>
<dbReference type="Pfam" id="PF00056">
    <property type="entry name" value="Ldh_1_N"/>
    <property type="match status" value="1"/>
</dbReference>
<proteinExistence type="inferred from homology"/>
<dbReference type="KEGG" id="mbn:Mboo_1109"/>
<dbReference type="Gene3D" id="3.40.50.720">
    <property type="entry name" value="NAD(P)-binding Rossmann-like Domain"/>
    <property type="match status" value="1"/>
</dbReference>
<dbReference type="PANTHER" id="PTHR43128:SF16">
    <property type="entry name" value="L-LACTATE DEHYDROGENASE"/>
    <property type="match status" value="1"/>
</dbReference>
<dbReference type="HOGENOM" id="CLU_045401_2_1_2"/>
<feature type="domain" description="Lactate/malate dehydrogenase N-terminal" evidence="12">
    <location>
        <begin position="3"/>
        <end position="135"/>
    </location>
</feature>
<dbReference type="AlphaFoldDB" id="A7I7B6"/>
<feature type="domain" description="Lactate/malate dehydrogenase C-terminal" evidence="13">
    <location>
        <begin position="157"/>
        <end position="277"/>
    </location>
</feature>
<evidence type="ECO:0000256" key="7">
    <source>
        <dbReference type="ARBA" id="ARBA00048313"/>
    </source>
</evidence>
<dbReference type="GO" id="GO:0004459">
    <property type="term" value="F:L-lactate dehydrogenase (NAD+) activity"/>
    <property type="evidence" value="ECO:0007669"/>
    <property type="project" value="TreeGrafter"/>
</dbReference>
<dbReference type="PANTHER" id="PTHR43128">
    <property type="entry name" value="L-2-HYDROXYCARBOXYLATE DEHYDROGENASE (NAD(P)(+))"/>
    <property type="match status" value="1"/>
</dbReference>
<dbReference type="InterPro" id="IPR001236">
    <property type="entry name" value="Lactate/malate_DH_N"/>
</dbReference>
<evidence type="ECO:0000256" key="2">
    <source>
        <dbReference type="ARBA" id="ARBA00008104"/>
    </source>
</evidence>
<dbReference type="GO" id="GO:0006089">
    <property type="term" value="P:lactate metabolic process"/>
    <property type="evidence" value="ECO:0007669"/>
    <property type="project" value="TreeGrafter"/>
</dbReference>
<evidence type="ECO:0000256" key="6">
    <source>
        <dbReference type="ARBA" id="ARBA00023027"/>
    </source>
</evidence>
<dbReference type="InterPro" id="IPR022383">
    <property type="entry name" value="Lactate/malate_DH_C"/>
</dbReference>
<protein>
    <recommendedName>
        <fullName evidence="3">malate dehydrogenase</fullName>
        <ecNumber evidence="3">1.1.1.37</ecNumber>
    </recommendedName>
</protein>
<gene>
    <name evidence="14" type="ordered locus">Mboo_1109</name>
</gene>
<dbReference type="SUPFAM" id="SSF56327">
    <property type="entry name" value="LDH C-terminal domain-like"/>
    <property type="match status" value="1"/>
</dbReference>
<feature type="binding site" evidence="9">
    <location>
        <position position="83"/>
    </location>
    <ligand>
        <name>substrate</name>
    </ligand>
</feature>
<dbReference type="EMBL" id="CP000780">
    <property type="protein sequence ID" value="ABS55627.1"/>
    <property type="molecule type" value="Genomic_DNA"/>
</dbReference>
<evidence type="ECO:0000256" key="5">
    <source>
        <dbReference type="ARBA" id="ARBA00023002"/>
    </source>
</evidence>
<dbReference type="Proteomes" id="UP000002408">
    <property type="component" value="Chromosome"/>
</dbReference>
<dbReference type="OrthoDB" id="2596at2157"/>
<comment type="similarity">
    <text evidence="2 11">Belongs to the LDH/MDH superfamily.</text>
</comment>
<name>A7I7B6_METB6</name>
<keyword evidence="5 11" id="KW-0560">Oxidoreductase</keyword>
<evidence type="ECO:0000256" key="1">
    <source>
        <dbReference type="ARBA" id="ARBA00003966"/>
    </source>
</evidence>
<feature type="binding site" evidence="10">
    <location>
        <position position="33"/>
    </location>
    <ligand>
        <name>NAD(+)</name>
        <dbReference type="ChEBI" id="CHEBI:57540"/>
    </ligand>
</feature>
<feature type="binding site" evidence="9">
    <location>
        <position position="113"/>
    </location>
    <ligand>
        <name>substrate</name>
    </ligand>
</feature>
<accession>A7I7B6</accession>
<feature type="binding site" evidence="9">
    <location>
        <position position="76"/>
    </location>
    <ligand>
        <name>substrate</name>
    </ligand>
</feature>
<dbReference type="EC" id="1.1.1.37" evidence="3"/>
<dbReference type="STRING" id="456442.Mboo_1109"/>
<dbReference type="eggNOG" id="arCOG00246">
    <property type="taxonomic scope" value="Archaea"/>
</dbReference>
<keyword evidence="4" id="KW-0816">Tricarboxylic acid cycle</keyword>
<keyword evidence="6 10" id="KW-0520">NAD</keyword>
<comment type="catalytic activity">
    <reaction evidence="7">
        <text>(S)-malate + NAD(+) = oxaloacetate + NADH + H(+)</text>
        <dbReference type="Rhea" id="RHEA:21432"/>
        <dbReference type="ChEBI" id="CHEBI:15378"/>
        <dbReference type="ChEBI" id="CHEBI:15589"/>
        <dbReference type="ChEBI" id="CHEBI:16452"/>
        <dbReference type="ChEBI" id="CHEBI:57540"/>
        <dbReference type="ChEBI" id="CHEBI:57945"/>
        <dbReference type="EC" id="1.1.1.37"/>
    </reaction>
</comment>
<evidence type="ECO:0000259" key="13">
    <source>
        <dbReference type="Pfam" id="PF02866"/>
    </source>
</evidence>
<dbReference type="InterPro" id="IPR036291">
    <property type="entry name" value="NAD(P)-bd_dom_sf"/>
</dbReference>
<evidence type="ECO:0000256" key="10">
    <source>
        <dbReference type="PIRSR" id="PIRSR000102-3"/>
    </source>
</evidence>
<dbReference type="PIRSF" id="PIRSF000102">
    <property type="entry name" value="Lac_mal_DH"/>
    <property type="match status" value="1"/>
</dbReference>
<evidence type="ECO:0000256" key="3">
    <source>
        <dbReference type="ARBA" id="ARBA00012995"/>
    </source>
</evidence>